<reference evidence="3 4" key="1">
    <citation type="journal article" date="2011" name="Proc. Natl. Acad. Sci. U.S.A.">
        <title>Evolutionary erosion of yeast sex chromosomes by mating-type switching accidents.</title>
        <authorList>
            <person name="Gordon J.L."/>
            <person name="Armisen D."/>
            <person name="Proux-Wera E."/>
            <person name="Oheigeartaigh S.S."/>
            <person name="Byrne K.P."/>
            <person name="Wolfe K.H."/>
        </authorList>
    </citation>
    <scope>NUCLEOTIDE SEQUENCE [LARGE SCALE GENOMIC DNA]</scope>
    <source>
        <strain evidence="4">ATCC 24235 / CBS 4417 / NBRC 1672 / NRRL Y-8282 / UCD 70-5</strain>
    </source>
</reference>
<evidence type="ECO:0000313" key="3">
    <source>
        <dbReference type="EMBL" id="CCE65050.1"/>
    </source>
</evidence>
<dbReference type="HOGENOM" id="CLU_017366_3_0_1"/>
<dbReference type="eggNOG" id="ENOG502QRJE">
    <property type="taxonomic scope" value="Eukaryota"/>
</dbReference>
<keyword evidence="2" id="KW-0812">Transmembrane</keyword>
<dbReference type="Proteomes" id="UP000005666">
    <property type="component" value="Chromosome 10"/>
</dbReference>
<dbReference type="RefSeq" id="XP_003687484.1">
    <property type="nucleotide sequence ID" value="XM_003687436.1"/>
</dbReference>
<feature type="region of interest" description="Disordered" evidence="1">
    <location>
        <begin position="142"/>
        <end position="174"/>
    </location>
</feature>
<dbReference type="OMA" id="WPMGTVE"/>
<keyword evidence="4" id="KW-1185">Reference proteome</keyword>
<dbReference type="KEGG" id="tpf:TPHA_0J02300"/>
<dbReference type="GeneID" id="11533231"/>
<organism evidence="3 4">
    <name type="scientific">Tetrapisispora phaffii (strain ATCC 24235 / CBS 4417 / NBRC 1672 / NRRL Y-8282 / UCD 70-5)</name>
    <name type="common">Yeast</name>
    <name type="synonym">Fabospora phaffii</name>
    <dbReference type="NCBI Taxonomy" id="1071381"/>
    <lineage>
        <taxon>Eukaryota</taxon>
        <taxon>Fungi</taxon>
        <taxon>Dikarya</taxon>
        <taxon>Ascomycota</taxon>
        <taxon>Saccharomycotina</taxon>
        <taxon>Saccharomycetes</taxon>
        <taxon>Saccharomycetales</taxon>
        <taxon>Saccharomycetaceae</taxon>
        <taxon>Tetrapisispora</taxon>
    </lineage>
</organism>
<dbReference type="OrthoDB" id="10261782at2759"/>
<accession>G8BYV8</accession>
<sequence>MRIDFSFNTLAVTITCTAILLLVSFSMVLMPPSVDSMVRGPVRVPSDEITWQNYRDYVVDVDFVNSTHIFNSIYAVLRQGPADIHPLGVSYFPAVIPKGTLLYRAGKKEVPGSFEWLAMDHEFSYSFGSRYSSYGRKSLKIRSRKPSSKTGAGAGLGAGNSPTGGPSPNGPSALKAATHMMTFRATRDMNKFIYLDGASAAKSTTGEMDTQELLYNVLRKKFEEANPGQNKMPERDFAEYICKWGKPLGLDGLIRVEIGFEIVLCDFQKDNIELVSNIPLRNPATELGLPSPSVISVENGWPVENNQLLEDKLTDEQKKILEKEYYWQSILDNYSLARQYNWLQAGNAHDQGDKRIKIDYRHFVTGINRIPMDVNPMKRRLLNEHMTFELQSDIVNDLEEILKNDFDYTKSNDWQEIFDEFITKFSPMLKTIQKILHSDERTPEQIAVDVTKYTLNFVLRFTPSDKNLAELGYDRDFATYQYARPPTDLVTESDFLIWSAYVNIVDYVIEKIYDVNNKLMPIVKAAAQDDNSINGQETSIISSCREAIDELIGNLNWISLHYKCEESCDWDEICFTPSWGPGPLAGGFKGHQDTTTVGFGKHFDDASGRQVINYNLQCINIDTLLQQPH</sequence>
<gene>
    <name evidence="3" type="primary">TPHA0J02300</name>
    <name evidence="3" type="ordered locus">TPHA_0J02300</name>
</gene>
<name>G8BYV8_TETPH</name>
<proteinExistence type="predicted"/>
<evidence type="ECO:0000256" key="1">
    <source>
        <dbReference type="SAM" id="MobiDB-lite"/>
    </source>
</evidence>
<keyword evidence="2" id="KW-0472">Membrane</keyword>
<protein>
    <submittedName>
        <fullName evidence="3">Uncharacterized protein</fullName>
    </submittedName>
</protein>
<keyword evidence="2" id="KW-1133">Transmembrane helix</keyword>
<dbReference type="EMBL" id="HE612865">
    <property type="protein sequence ID" value="CCE65050.1"/>
    <property type="molecule type" value="Genomic_DNA"/>
</dbReference>
<dbReference type="PANTHER" id="PTHR35204:SF1">
    <property type="entry name" value="ENTEROTOXIN"/>
    <property type="match status" value="1"/>
</dbReference>
<dbReference type="AlphaFoldDB" id="G8BYV8"/>
<evidence type="ECO:0000256" key="2">
    <source>
        <dbReference type="SAM" id="Phobius"/>
    </source>
</evidence>
<feature type="compositionally biased region" description="Low complexity" evidence="1">
    <location>
        <begin position="159"/>
        <end position="173"/>
    </location>
</feature>
<dbReference type="PANTHER" id="PTHR35204">
    <property type="entry name" value="YALI0A21131P"/>
    <property type="match status" value="1"/>
</dbReference>
<dbReference type="InterPro" id="IPR038921">
    <property type="entry name" value="YOR389W-like"/>
</dbReference>
<feature type="transmembrane region" description="Helical" evidence="2">
    <location>
        <begin position="7"/>
        <end position="30"/>
    </location>
</feature>
<evidence type="ECO:0000313" key="4">
    <source>
        <dbReference type="Proteomes" id="UP000005666"/>
    </source>
</evidence>